<accession>A0ACC1P2T2</accession>
<dbReference type="EMBL" id="JAPDGR010001141">
    <property type="protein sequence ID" value="KAJ2985220.1"/>
    <property type="molecule type" value="Genomic_DNA"/>
</dbReference>
<protein>
    <submittedName>
        <fullName evidence="1">Uncharacterized protein</fullName>
    </submittedName>
</protein>
<evidence type="ECO:0000313" key="1">
    <source>
        <dbReference type="EMBL" id="KAJ2985220.1"/>
    </source>
</evidence>
<sequence>MLNSKLVNLRRDFTTLCREDIEPRCMAAFYETGKSSLPRKLIPWLPAFLAQEKPLVNEESATLDVIRNPLALNRTHLLMNKFPSPYDNDYNLVAGRIRIILERIQMQEDASQFSLHSRLKIKTPPKGKQVNLWHLFGQRKEGDMDVIQPKRILIRGHAGVGKSTLCKKIVHDFKELHMWRNMFVRILWVPLRNLKRLAEANCNLEAMLHERYFSQTSKGKKFAYELWKELEADNYKETLFILDGLDEVYEGLEKDSHMFNLLETLLRLPAVIVTSRPHVSLADRFELKFDQELETIGFYPDQVKSYIENVFTIPGEKEPDRQRIDSLQLLLQQHQLLQGLSQFDNKIVDALLAQLQVNGWLAPGQIIQTLVRQPRRREEILPIIAAQLKHKDSWVQFQAVQSLEGQPDLSDDIFRKLTTSLADEAISTQESVLKLLGSWPRPNNKILDIIRAQLEDQNYFVRKAAITTLAGWPQLSRDVLDVIKARAQDEDEDILFRTQAILVLVNNQQPIDGIDDIITAWLQDEGFYKRRVNLGAIEGGYQFIHNIAGMAVARLRENPRVILKGALYTLMDRRRLNNDFFDVIALHRSDSEENLQVAAAKSSQTRPQLKNNTIKAIMAQLKSPQLEGNYGFAQVAFLNSLLRALGKWPRLDDSVLYAVARLRVPTVLLLTAVYIFLGRPQPQDNIIEGIMEHLKRSNGRVRTAVLKVVGNWPQLSDEFLITIAAQLGIGVWDVRREAFYALTNQLFLPLAALEPYIELMYKVMYKVSLEISFKEHVYWLTEDGKSCIVVGTRKVYWENTRDHAVRKSEAESNPGSDHARQLHDRTLEWRKEYGF</sequence>
<keyword evidence="2" id="KW-1185">Reference proteome</keyword>
<name>A0ACC1P2T2_9PEZI</name>
<reference evidence="1" key="1">
    <citation type="submission" date="2022-10" db="EMBL/GenBank/DDBJ databases">
        <title>Genome Sequence of Xylaria curta.</title>
        <authorList>
            <person name="Buettner E."/>
        </authorList>
    </citation>
    <scope>NUCLEOTIDE SEQUENCE</scope>
    <source>
        <strain evidence="1">Babe10</strain>
    </source>
</reference>
<gene>
    <name evidence="1" type="ORF">NUW58_g5652</name>
</gene>
<dbReference type="Proteomes" id="UP001143856">
    <property type="component" value="Unassembled WGS sequence"/>
</dbReference>
<comment type="caution">
    <text evidence="1">The sequence shown here is derived from an EMBL/GenBank/DDBJ whole genome shotgun (WGS) entry which is preliminary data.</text>
</comment>
<organism evidence="1 2">
    <name type="scientific">Xylaria curta</name>
    <dbReference type="NCBI Taxonomy" id="42375"/>
    <lineage>
        <taxon>Eukaryota</taxon>
        <taxon>Fungi</taxon>
        <taxon>Dikarya</taxon>
        <taxon>Ascomycota</taxon>
        <taxon>Pezizomycotina</taxon>
        <taxon>Sordariomycetes</taxon>
        <taxon>Xylariomycetidae</taxon>
        <taxon>Xylariales</taxon>
        <taxon>Xylariaceae</taxon>
        <taxon>Xylaria</taxon>
    </lineage>
</organism>
<proteinExistence type="predicted"/>
<evidence type="ECO:0000313" key="2">
    <source>
        <dbReference type="Proteomes" id="UP001143856"/>
    </source>
</evidence>